<dbReference type="Pfam" id="PF00211">
    <property type="entry name" value="Guanylate_cyc"/>
    <property type="match status" value="1"/>
</dbReference>
<dbReference type="EnsemblMetazoa" id="SCAU011044-RC">
    <property type="protein sequence ID" value="SCAU011044-PC"/>
    <property type="gene ID" value="SCAU011044"/>
</dbReference>
<dbReference type="PROSITE" id="PS50011">
    <property type="entry name" value="PROTEIN_KINASE_DOM"/>
    <property type="match status" value="1"/>
</dbReference>
<dbReference type="Gene3D" id="1.10.510.10">
    <property type="entry name" value="Transferase(Phosphotransferase) domain 1"/>
    <property type="match status" value="1"/>
</dbReference>
<feature type="compositionally biased region" description="Low complexity" evidence="14">
    <location>
        <begin position="1836"/>
        <end position="1849"/>
    </location>
</feature>
<dbReference type="OrthoDB" id="1890790at2759"/>
<evidence type="ECO:0000256" key="15">
    <source>
        <dbReference type="SAM" id="SignalP"/>
    </source>
</evidence>
<dbReference type="PROSITE" id="PS50125">
    <property type="entry name" value="GUANYLATE_CYCLASE_2"/>
    <property type="match status" value="1"/>
</dbReference>
<keyword evidence="6" id="KW-1133">Transmembrane helix</keyword>
<reference evidence="18" key="2">
    <citation type="submission" date="2020-05" db="UniProtKB">
        <authorList>
            <consortium name="EnsemblMetazoa"/>
        </authorList>
    </citation>
    <scope>IDENTIFICATION</scope>
    <source>
        <strain evidence="18">USDA</strain>
    </source>
</reference>
<dbReference type="InterPro" id="IPR029787">
    <property type="entry name" value="Nucleotide_cyclase"/>
</dbReference>
<feature type="region of interest" description="Disordered" evidence="14">
    <location>
        <begin position="1895"/>
        <end position="2015"/>
    </location>
</feature>
<evidence type="ECO:0000256" key="14">
    <source>
        <dbReference type="SAM" id="MobiDB-lite"/>
    </source>
</evidence>
<evidence type="ECO:0000256" key="9">
    <source>
        <dbReference type="ARBA" id="ARBA00023239"/>
    </source>
</evidence>
<dbReference type="GO" id="GO:0005886">
    <property type="term" value="C:plasma membrane"/>
    <property type="evidence" value="ECO:0007669"/>
    <property type="project" value="TreeGrafter"/>
</dbReference>
<feature type="signal peptide" evidence="15">
    <location>
        <begin position="1"/>
        <end position="22"/>
    </location>
</feature>
<dbReference type="InterPro" id="IPR011009">
    <property type="entry name" value="Kinase-like_dom_sf"/>
</dbReference>
<dbReference type="STRING" id="35570.A0A1I8PTT1"/>
<feature type="region of interest" description="Disordered" evidence="14">
    <location>
        <begin position="1634"/>
        <end position="1658"/>
    </location>
</feature>
<dbReference type="GO" id="GO:0004383">
    <property type="term" value="F:guanylate cyclase activity"/>
    <property type="evidence" value="ECO:0007669"/>
    <property type="project" value="UniProtKB-EC"/>
</dbReference>
<sequence length="2015" mass="221897">MKLTICQLGNLCLLLTAFFVASKSLKSAVIALAVNAGHVVVVDAVDVSDIKGKFEQSNLQSNRLQSTEVTPLTPSTGAIIPKNPINNTFNSTLGDRSQIITNVQVKVSGNQSETPNNRRGDSSTIPLAAVVDNNVERMHSKSTTASATTMFEMSIPVLSAATSAKLSGTAGHVTDLMRRQHNENGGNDFVPAQKHKRNNKLQPGTGVGADRDLQSQTPSSSTSPSRSPSSEASGFSSRYYRHQPTMVRPQPNGIALPPNQQQTPMTPGHKLPPIATATTKDYERVAILMPPQLLHRMHVQQGFYDFVEFFQVNLNNVNVDFIGDDDLTTFIKLLEQPNYTTVVKTLNTGINLDYDDDDDDDDNGDDDLHEGVSPKPQQPLNRHGETAAAHSKANGSEPKGKGPAKTANGNKKDASANENDGDGDADVDDNVRKGYEDLSNGKKEQSQPRRMKQGQKSLNIGYCHLAQALQRDFNKTVLLWPCPHMKESSNFLPSYEAISFAVKSIATKLNWTQVDIFVGDENWALPMAIAANMHIPYKIEIGEDDIRDLHAEDKFGKAIIITAAMNDDSTLRVLSLLESLQHTKVLLIDIVATSFNAENRFYKYLTRINPDSALMSNLLLLTVLSDNYRHFLNVAFDDNGIELVQNFRQKRHRKEVQPPPPPPASLTHVREEEKNDWPIHLDKSMAEVLHVRPETAAETEMATENHTQTAAAASASVANVIHNKLESLSEWLTDCPFVNESRRDLNEICLNYQPCLDREGARNESIASQLLDLCQTHFMDYEQHLIDRLRSFIDFFNFYDFLIANILPTNIKASHSLGGEASAKPLINESGQVPKYDFIVLDVVRKRPLTSATSASSHAAETTGSNSTGSQQSLNSNNATTTTITGGHDKNIRMYLESLTPSLSANAGRASMPDEGLAAAFKWRPLLILEQHEIHLKTYITHSIRPGYDDWLVSTAQLWQCGSICWTIIAISASLLVAIIVASVAAGIAMRNYFLRKRLSKGPNKIVLSANDFVFPVDSRRVDEGIEAMLCCWLQQLQEFGGPEVDKPDLLKGSIGSLKNLGFLIPGASGPTTINGLNGKTGSGSASLARHNPALLDMRARYNGDLVQLKEVSLNGSTELKSKAMDLLVMAHGLRHENINPLIGWLADPNRTAMVFDYCSRGSLQDVLIMDEIKLDWSFRLSLLTDLVRGMRYLHASPLRVHGTLTSRNCVVDARWVLKITDYGLPQFYEAQGVQPTPRTAKEMLWCAPEQLRSLKPHQHHNHSRLMTTQAGDVYSFGIIMQEVVVRGEPYCMLSLSAEEIIAKIKKPPPLIRPSVSKGAAPPEAINIMRQCWAEQPEMRPDFNSVYERFKLLNHGRKVNFVDTMFQMLEKYSNNLEELIRERTDQLDMERKKTEQLLNRMLPNSVAEKLKMGLAVEPEEFSDVTIYFSDIVGFTTIAAHCTPVQVVDLLNDLYTIFDATINAYNVYKVETIGDAYMVVSGLPVRVPDHAEQIATMALDLLHQSGRFNVKHLPGVPLQLRIGLHTGPCCAGVVGLTMPRYCLFGDTVNTASRMESTGSSWRIHMSQETRNRLEARGGYTIEPRGLIDIKGKGMMNTFWLLGKKGFDKPLPNPPPIGESHGLDESLIRNSITLKAQANKSRTSTNPSSSQSSSLAGESVEVKVEITPPTNAEISSPNLPNSYSLDSNSTTTISPNMTLCPEFPIKTPSTSPQSRKISELPGDNLLNPNSFNRLPSSTAGSSSRLYKKIEEMMDLSSPYNHYKCLSPSESNLTQFYDGKYLYSGGGVAPVITSTSGNCNSLQTARFEKPGSSRLLRRQFSLDRDDTHAKGEHHHQQHHQSSLQSSHTMSMSNKSSMLEIPILHDTARSPKGTINRLHKQNSNSIAQDLEKIEEIPLSPASSQQHSSLDSNMNRSPPSTVDAQSPPPPTALRGVLGGYLPSTSPPPATLLSAPASPAPSRSLNGGLASTAIMESPTTDASSTATTTASVNSNQTVPSEDHRNLRKPEITLNVEALLSR</sequence>
<comment type="catalytic activity">
    <reaction evidence="1 12">
        <text>GTP = 3',5'-cyclic GMP + diphosphate</text>
        <dbReference type="Rhea" id="RHEA:13665"/>
        <dbReference type="ChEBI" id="CHEBI:33019"/>
        <dbReference type="ChEBI" id="CHEBI:37565"/>
        <dbReference type="ChEBI" id="CHEBI:57746"/>
        <dbReference type="EC" id="4.6.1.2"/>
    </reaction>
</comment>
<gene>
    <name evidence="18" type="primary">106095623</name>
</gene>
<evidence type="ECO:0000256" key="7">
    <source>
        <dbReference type="ARBA" id="ARBA00023136"/>
    </source>
</evidence>
<accession>A0A1I8PTT1</accession>
<comment type="subcellular location">
    <subcellularLocation>
        <location evidence="2">Membrane</location>
        <topology evidence="2">Single-pass membrane protein</topology>
    </subcellularLocation>
</comment>
<dbReference type="InterPro" id="IPR018297">
    <property type="entry name" value="A/G_cyclase_CS"/>
</dbReference>
<dbReference type="EC" id="4.6.1.2" evidence="3 12"/>
<dbReference type="GO" id="GO:0035556">
    <property type="term" value="P:intracellular signal transduction"/>
    <property type="evidence" value="ECO:0007669"/>
    <property type="project" value="InterPro"/>
</dbReference>
<dbReference type="SMART" id="SM00044">
    <property type="entry name" value="CYCc"/>
    <property type="match status" value="1"/>
</dbReference>
<feature type="compositionally biased region" description="Acidic residues" evidence="14">
    <location>
        <begin position="419"/>
        <end position="428"/>
    </location>
</feature>
<feature type="region of interest" description="Disordered" evidence="14">
    <location>
        <begin position="180"/>
        <end position="268"/>
    </location>
</feature>
<dbReference type="CDD" id="cd07302">
    <property type="entry name" value="CHD"/>
    <property type="match status" value="1"/>
</dbReference>
<feature type="compositionally biased region" description="Basic and acidic residues" evidence="14">
    <location>
        <begin position="429"/>
        <end position="447"/>
    </location>
</feature>
<dbReference type="GO" id="GO:0004672">
    <property type="term" value="F:protein kinase activity"/>
    <property type="evidence" value="ECO:0007669"/>
    <property type="project" value="InterPro"/>
</dbReference>
<dbReference type="FunFam" id="3.30.70.1230:FF:000039">
    <property type="entry name" value="Guanylate cyclase"/>
    <property type="match status" value="1"/>
</dbReference>
<evidence type="ECO:0000256" key="12">
    <source>
        <dbReference type="RuleBase" id="RU003431"/>
    </source>
</evidence>
<feature type="compositionally biased region" description="Basic and acidic residues" evidence="14">
    <location>
        <begin position="1994"/>
        <end position="2004"/>
    </location>
</feature>
<feature type="compositionally biased region" description="Low complexity" evidence="14">
    <location>
        <begin position="1639"/>
        <end position="1657"/>
    </location>
</feature>
<dbReference type="SUPFAM" id="SSF55073">
    <property type="entry name" value="Nucleotide cyclase"/>
    <property type="match status" value="1"/>
</dbReference>
<feature type="region of interest" description="Disordered" evidence="14">
    <location>
        <begin position="852"/>
        <end position="886"/>
    </location>
</feature>
<dbReference type="GO" id="GO:0004016">
    <property type="term" value="F:adenylate cyclase activity"/>
    <property type="evidence" value="ECO:0007669"/>
    <property type="project" value="TreeGrafter"/>
</dbReference>
<keyword evidence="7" id="KW-0472">Membrane</keyword>
<evidence type="ECO:0000256" key="2">
    <source>
        <dbReference type="ARBA" id="ARBA00004167"/>
    </source>
</evidence>
<dbReference type="InterPro" id="IPR001054">
    <property type="entry name" value="A/G_cyclase"/>
</dbReference>
<proteinExistence type="inferred from homology"/>
<dbReference type="GO" id="GO:0001653">
    <property type="term" value="F:peptide receptor activity"/>
    <property type="evidence" value="ECO:0007669"/>
    <property type="project" value="TreeGrafter"/>
</dbReference>
<feature type="compositionally biased region" description="Polar residues" evidence="14">
    <location>
        <begin position="1896"/>
        <end position="1919"/>
    </location>
</feature>
<dbReference type="FunFam" id="1.10.510.10:FF:000801">
    <property type="entry name" value="Guanylate cyclase"/>
    <property type="match status" value="1"/>
</dbReference>
<feature type="compositionally biased region" description="Low complexity" evidence="14">
    <location>
        <begin position="215"/>
        <end position="237"/>
    </location>
</feature>
<evidence type="ECO:0000256" key="13">
    <source>
        <dbReference type="SAM" id="Coils"/>
    </source>
</evidence>
<keyword evidence="5" id="KW-0547">Nucleotide-binding</keyword>
<dbReference type="PROSITE" id="PS00452">
    <property type="entry name" value="GUANYLATE_CYCLASE_1"/>
    <property type="match status" value="1"/>
</dbReference>
<evidence type="ECO:0000259" key="16">
    <source>
        <dbReference type="PROSITE" id="PS50011"/>
    </source>
</evidence>
<dbReference type="GO" id="GO:0007168">
    <property type="term" value="P:receptor guanylyl cyclase signaling pathway"/>
    <property type="evidence" value="ECO:0007669"/>
    <property type="project" value="TreeGrafter"/>
</dbReference>
<evidence type="ECO:0000256" key="1">
    <source>
        <dbReference type="ARBA" id="ARBA00001436"/>
    </source>
</evidence>
<keyword evidence="19" id="KW-1185">Reference proteome</keyword>
<feature type="compositionally biased region" description="Low complexity" evidence="14">
    <location>
        <begin position="1945"/>
        <end position="1959"/>
    </location>
</feature>
<feature type="domain" description="Protein kinase" evidence="16">
    <location>
        <begin position="1072"/>
        <end position="1353"/>
    </location>
</feature>
<feature type="region of interest" description="Disordered" evidence="14">
    <location>
        <begin position="350"/>
        <end position="454"/>
    </location>
</feature>
<dbReference type="InterPro" id="IPR050401">
    <property type="entry name" value="Cyclic_nucleotide_synthase"/>
</dbReference>
<dbReference type="KEGG" id="scac:106095623"/>
<dbReference type="InterPro" id="IPR000719">
    <property type="entry name" value="Prot_kinase_dom"/>
</dbReference>
<feature type="region of interest" description="Disordered" evidence="14">
    <location>
        <begin position="1823"/>
        <end position="1849"/>
    </location>
</feature>
<feature type="compositionally biased region" description="Low complexity" evidence="14">
    <location>
        <begin position="1973"/>
        <end position="1985"/>
    </location>
</feature>
<dbReference type="PANTHER" id="PTHR11920:SF462">
    <property type="entry name" value="GUANYLATE CYCLASE"/>
    <property type="match status" value="1"/>
</dbReference>
<keyword evidence="15" id="KW-0732">Signal</keyword>
<keyword evidence="8" id="KW-0325">Glycoprotein</keyword>
<keyword evidence="13" id="KW-0175">Coiled coil</keyword>
<feature type="coiled-coil region" evidence="13">
    <location>
        <begin position="1362"/>
        <end position="1389"/>
    </location>
</feature>
<dbReference type="GO" id="GO:0005524">
    <property type="term" value="F:ATP binding"/>
    <property type="evidence" value="ECO:0007669"/>
    <property type="project" value="InterPro"/>
</dbReference>
<keyword evidence="4" id="KW-0812">Transmembrane</keyword>
<protein>
    <recommendedName>
        <fullName evidence="3 12">Guanylate cyclase</fullName>
        <ecNumber evidence="3 12">4.6.1.2</ecNumber>
    </recommendedName>
</protein>
<dbReference type="VEuPathDB" id="VectorBase:SCAU011044"/>
<dbReference type="Gene3D" id="3.30.70.1230">
    <property type="entry name" value="Nucleotide cyclase"/>
    <property type="match status" value="1"/>
</dbReference>
<evidence type="ECO:0000256" key="4">
    <source>
        <dbReference type="ARBA" id="ARBA00022692"/>
    </source>
</evidence>
<dbReference type="Proteomes" id="UP000095300">
    <property type="component" value="Unassembled WGS sequence"/>
</dbReference>
<evidence type="ECO:0000256" key="10">
    <source>
        <dbReference type="ARBA" id="ARBA00023293"/>
    </source>
</evidence>
<dbReference type="SUPFAM" id="SSF56112">
    <property type="entry name" value="Protein kinase-like (PK-like)"/>
    <property type="match status" value="1"/>
</dbReference>
<dbReference type="EnsemblMetazoa" id="SCAU011044-RB">
    <property type="protein sequence ID" value="SCAU011044-PB"/>
    <property type="gene ID" value="SCAU011044"/>
</dbReference>
<evidence type="ECO:0000256" key="6">
    <source>
        <dbReference type="ARBA" id="ARBA00022989"/>
    </source>
</evidence>
<keyword evidence="9 11" id="KW-0456">Lyase</keyword>
<evidence type="ECO:0000256" key="11">
    <source>
        <dbReference type="RuleBase" id="RU000405"/>
    </source>
</evidence>
<evidence type="ECO:0000256" key="8">
    <source>
        <dbReference type="ARBA" id="ARBA00023180"/>
    </source>
</evidence>
<dbReference type="InterPro" id="IPR001245">
    <property type="entry name" value="Ser-Thr/Tyr_kinase_cat_dom"/>
</dbReference>
<feature type="domain" description="Guanylate cyclase" evidence="17">
    <location>
        <begin position="1425"/>
        <end position="1554"/>
    </location>
</feature>
<dbReference type="PANTHER" id="PTHR11920">
    <property type="entry name" value="GUANYLYL CYCLASE"/>
    <property type="match status" value="1"/>
</dbReference>
<dbReference type="Gene3D" id="6.10.250.780">
    <property type="match status" value="1"/>
</dbReference>
<reference evidence="19" key="1">
    <citation type="submission" date="2015-05" db="EMBL/GenBank/DDBJ databases">
        <authorList>
            <person name="Wilson R.K."/>
            <person name="Warren W.C."/>
            <person name="Olafson P."/>
        </authorList>
    </citation>
    <scope>NUCLEOTIDE SEQUENCE [LARGE SCALE GENOMIC DNA]</scope>
    <source>
        <strain evidence="19">USDA</strain>
    </source>
</reference>
<feature type="chain" id="PRO_5014271812" description="Guanylate cyclase" evidence="15">
    <location>
        <begin position="23"/>
        <end position="2015"/>
    </location>
</feature>
<evidence type="ECO:0000256" key="3">
    <source>
        <dbReference type="ARBA" id="ARBA00012202"/>
    </source>
</evidence>
<evidence type="ECO:0000313" key="18">
    <source>
        <dbReference type="EnsemblMetazoa" id="SCAU011044-PB"/>
    </source>
</evidence>
<name>A0A1I8PTT1_STOCA</name>
<evidence type="ECO:0000256" key="5">
    <source>
        <dbReference type="ARBA" id="ARBA00022741"/>
    </source>
</evidence>
<evidence type="ECO:0000313" key="19">
    <source>
        <dbReference type="Proteomes" id="UP000095300"/>
    </source>
</evidence>
<feature type="compositionally biased region" description="Low complexity" evidence="14">
    <location>
        <begin position="852"/>
        <end position="878"/>
    </location>
</feature>
<comment type="similarity">
    <text evidence="11">Belongs to the adenylyl cyclase class-4/guanylyl cyclase family.</text>
</comment>
<keyword evidence="10 12" id="KW-0141">cGMP biosynthesis</keyword>
<dbReference type="Pfam" id="PF07714">
    <property type="entry name" value="PK_Tyr_Ser-Thr"/>
    <property type="match status" value="1"/>
</dbReference>
<feature type="compositionally biased region" description="Acidic residues" evidence="14">
    <location>
        <begin position="353"/>
        <end position="368"/>
    </location>
</feature>
<evidence type="ECO:0000259" key="17">
    <source>
        <dbReference type="PROSITE" id="PS50125"/>
    </source>
</evidence>
<organism evidence="18 19">
    <name type="scientific">Stomoxys calcitrans</name>
    <name type="common">Stable fly</name>
    <name type="synonym">Conops calcitrans</name>
    <dbReference type="NCBI Taxonomy" id="35570"/>
    <lineage>
        <taxon>Eukaryota</taxon>
        <taxon>Metazoa</taxon>
        <taxon>Ecdysozoa</taxon>
        <taxon>Arthropoda</taxon>
        <taxon>Hexapoda</taxon>
        <taxon>Insecta</taxon>
        <taxon>Pterygota</taxon>
        <taxon>Neoptera</taxon>
        <taxon>Endopterygota</taxon>
        <taxon>Diptera</taxon>
        <taxon>Brachycera</taxon>
        <taxon>Muscomorpha</taxon>
        <taxon>Muscoidea</taxon>
        <taxon>Muscidae</taxon>
        <taxon>Stomoxys</taxon>
    </lineage>
</organism>